<dbReference type="SMART" id="SM00388">
    <property type="entry name" value="HisKA"/>
    <property type="match status" value="1"/>
</dbReference>
<keyword evidence="9 10" id="KW-0472">Membrane</keyword>
<protein>
    <recommendedName>
        <fullName evidence="3">histidine kinase</fullName>
        <ecNumber evidence="3">2.7.13.3</ecNumber>
    </recommendedName>
</protein>
<keyword evidence="7" id="KW-0418">Kinase</keyword>
<evidence type="ECO:0000256" key="5">
    <source>
        <dbReference type="ARBA" id="ARBA00022679"/>
    </source>
</evidence>
<feature type="domain" description="Histidine kinase" evidence="11">
    <location>
        <begin position="238"/>
        <end position="451"/>
    </location>
</feature>
<dbReference type="GO" id="GO:0000155">
    <property type="term" value="F:phosphorelay sensor kinase activity"/>
    <property type="evidence" value="ECO:0007669"/>
    <property type="project" value="InterPro"/>
</dbReference>
<keyword evidence="6 10" id="KW-0812">Transmembrane</keyword>
<evidence type="ECO:0000256" key="7">
    <source>
        <dbReference type="ARBA" id="ARBA00022777"/>
    </source>
</evidence>
<dbReference type="SMART" id="SM00387">
    <property type="entry name" value="HATPase_c"/>
    <property type="match status" value="1"/>
</dbReference>
<dbReference type="PANTHER" id="PTHR45436:SF1">
    <property type="entry name" value="SENSOR PROTEIN QSEC"/>
    <property type="match status" value="1"/>
</dbReference>
<dbReference type="PRINTS" id="PR00344">
    <property type="entry name" value="BCTRLSENSOR"/>
</dbReference>
<feature type="transmembrane region" description="Helical" evidence="10">
    <location>
        <begin position="123"/>
        <end position="142"/>
    </location>
</feature>
<dbReference type="InterPro" id="IPR004358">
    <property type="entry name" value="Sig_transdc_His_kin-like_C"/>
</dbReference>
<sequence>MSGSIQRDLIKWLCVPLLVINMIGALTVYMIAWLPAQKALDQNLAEIAFDLRMYLRLSDEGIRLELPEDDMRLLRANIAGQIYYVIRHGTDTLIGDTDFPPLLVPAAVNQPFPYSGRLRGKQVRFVVMRTVVGTQSLLIGVAETLENRRQVQANIILTLLGLEATLLAISAAIVWFAVREGLFPLQSMRSALEARTSTELSPMEEDLPVELHPLAKAINDLLHRLKSDGEARQHFLANVAHQLRTPLAGLKAQASLLQEKYAGDPEIAHTVGLMSSTTDRMIRQTNQLLALARTEANNTEKRSFEAVRLDKLVEEAIQQIVFVADQKKIDIGFELAPACVSGDTLMLRDLIDNLVDNALRYSPVGASVTVRCREAGDRVEFFVEDTGPGIPEAEREAVFSRYRRLDVKVPGTGLGLAIVHEIVTLHDATVSIGSGAGGKGTTFTVSFPRFDPDASITAGEEVDAA</sequence>
<dbReference type="InterPro" id="IPR005467">
    <property type="entry name" value="His_kinase_dom"/>
</dbReference>
<dbReference type="InterPro" id="IPR036890">
    <property type="entry name" value="HATPase_C_sf"/>
</dbReference>
<evidence type="ECO:0000256" key="2">
    <source>
        <dbReference type="ARBA" id="ARBA00004429"/>
    </source>
</evidence>
<evidence type="ECO:0000256" key="3">
    <source>
        <dbReference type="ARBA" id="ARBA00012438"/>
    </source>
</evidence>
<evidence type="ECO:0000256" key="10">
    <source>
        <dbReference type="SAM" id="Phobius"/>
    </source>
</evidence>
<evidence type="ECO:0000313" key="13">
    <source>
        <dbReference type="Proteomes" id="UP000197535"/>
    </source>
</evidence>
<dbReference type="InterPro" id="IPR036097">
    <property type="entry name" value="HisK_dim/P_sf"/>
</dbReference>
<dbReference type="Pfam" id="PF02518">
    <property type="entry name" value="HATPase_c"/>
    <property type="match status" value="1"/>
</dbReference>
<dbReference type="PANTHER" id="PTHR45436">
    <property type="entry name" value="SENSOR HISTIDINE KINASE YKOH"/>
    <property type="match status" value="1"/>
</dbReference>
<dbReference type="PROSITE" id="PS50109">
    <property type="entry name" value="HIS_KIN"/>
    <property type="match status" value="1"/>
</dbReference>
<evidence type="ECO:0000256" key="6">
    <source>
        <dbReference type="ARBA" id="ARBA00022692"/>
    </source>
</evidence>
<dbReference type="Proteomes" id="UP000197535">
    <property type="component" value="Unassembled WGS sequence"/>
</dbReference>
<dbReference type="Gene3D" id="1.10.287.130">
    <property type="match status" value="1"/>
</dbReference>
<dbReference type="CDD" id="cd00082">
    <property type="entry name" value="HisKA"/>
    <property type="match status" value="1"/>
</dbReference>
<keyword evidence="5" id="KW-0808">Transferase</keyword>
<keyword evidence="8 10" id="KW-1133">Transmembrane helix</keyword>
<feature type="transmembrane region" description="Helical" evidence="10">
    <location>
        <begin position="154"/>
        <end position="178"/>
    </location>
</feature>
<comment type="catalytic activity">
    <reaction evidence="1">
        <text>ATP + protein L-histidine = ADP + protein N-phospho-L-histidine.</text>
        <dbReference type="EC" id="2.7.13.3"/>
    </reaction>
</comment>
<dbReference type="OrthoDB" id="8583694at2"/>
<evidence type="ECO:0000256" key="9">
    <source>
        <dbReference type="ARBA" id="ARBA00023136"/>
    </source>
</evidence>
<proteinExistence type="predicted"/>
<evidence type="ECO:0000256" key="1">
    <source>
        <dbReference type="ARBA" id="ARBA00000085"/>
    </source>
</evidence>
<dbReference type="InterPro" id="IPR013727">
    <property type="entry name" value="2CSK_N"/>
</dbReference>
<dbReference type="CDD" id="cd00075">
    <property type="entry name" value="HATPase"/>
    <property type="match status" value="1"/>
</dbReference>
<feature type="transmembrane region" description="Helical" evidence="10">
    <location>
        <begin position="12"/>
        <end position="34"/>
    </location>
</feature>
<dbReference type="EMBL" id="LSTO01000001">
    <property type="protein sequence ID" value="OWW22282.1"/>
    <property type="molecule type" value="Genomic_DNA"/>
</dbReference>
<gene>
    <name evidence="12" type="ORF">AYR66_25070</name>
</gene>
<name>A0A254TLQ9_9BURK</name>
<dbReference type="RefSeq" id="WP_088709106.1">
    <property type="nucleotide sequence ID" value="NZ_LSTO01000001.1"/>
</dbReference>
<dbReference type="GO" id="GO:0005886">
    <property type="term" value="C:plasma membrane"/>
    <property type="evidence" value="ECO:0007669"/>
    <property type="project" value="UniProtKB-SubCell"/>
</dbReference>
<evidence type="ECO:0000313" key="12">
    <source>
        <dbReference type="EMBL" id="OWW22282.1"/>
    </source>
</evidence>
<comment type="subcellular location">
    <subcellularLocation>
        <location evidence="2">Cell inner membrane</location>
        <topology evidence="2">Multi-pass membrane protein</topology>
    </subcellularLocation>
</comment>
<keyword evidence="13" id="KW-1185">Reference proteome</keyword>
<dbReference type="Pfam" id="PF00512">
    <property type="entry name" value="HisKA"/>
    <property type="match status" value="1"/>
</dbReference>
<reference evidence="12 13" key="1">
    <citation type="submission" date="2016-02" db="EMBL/GenBank/DDBJ databases">
        <authorList>
            <person name="Wen L."/>
            <person name="He K."/>
            <person name="Yang H."/>
        </authorList>
    </citation>
    <scope>NUCLEOTIDE SEQUENCE [LARGE SCALE GENOMIC DNA]</scope>
    <source>
        <strain evidence="12 13">TSA40</strain>
    </source>
</reference>
<dbReference type="InterPro" id="IPR003661">
    <property type="entry name" value="HisK_dim/P_dom"/>
</dbReference>
<dbReference type="Gene3D" id="3.30.565.10">
    <property type="entry name" value="Histidine kinase-like ATPase, C-terminal domain"/>
    <property type="match status" value="1"/>
</dbReference>
<dbReference type="InterPro" id="IPR003594">
    <property type="entry name" value="HATPase_dom"/>
</dbReference>
<dbReference type="AlphaFoldDB" id="A0A254TLQ9"/>
<dbReference type="FunFam" id="3.30.565.10:FF:000006">
    <property type="entry name" value="Sensor histidine kinase WalK"/>
    <property type="match status" value="1"/>
</dbReference>
<comment type="caution">
    <text evidence="12">The sequence shown here is derived from an EMBL/GenBank/DDBJ whole genome shotgun (WGS) entry which is preliminary data.</text>
</comment>
<dbReference type="InterPro" id="IPR050428">
    <property type="entry name" value="TCS_sensor_his_kinase"/>
</dbReference>
<organism evidence="12 13">
    <name type="scientific">Noviherbaspirillum denitrificans</name>
    <dbReference type="NCBI Taxonomy" id="1968433"/>
    <lineage>
        <taxon>Bacteria</taxon>
        <taxon>Pseudomonadati</taxon>
        <taxon>Pseudomonadota</taxon>
        <taxon>Betaproteobacteria</taxon>
        <taxon>Burkholderiales</taxon>
        <taxon>Oxalobacteraceae</taxon>
        <taxon>Noviherbaspirillum</taxon>
    </lineage>
</organism>
<keyword evidence="4" id="KW-0597">Phosphoprotein</keyword>
<dbReference type="SUPFAM" id="SSF47384">
    <property type="entry name" value="Homodimeric domain of signal transducing histidine kinase"/>
    <property type="match status" value="1"/>
</dbReference>
<evidence type="ECO:0000256" key="4">
    <source>
        <dbReference type="ARBA" id="ARBA00022553"/>
    </source>
</evidence>
<dbReference type="SUPFAM" id="SSF55874">
    <property type="entry name" value="ATPase domain of HSP90 chaperone/DNA topoisomerase II/histidine kinase"/>
    <property type="match status" value="1"/>
</dbReference>
<evidence type="ECO:0000256" key="8">
    <source>
        <dbReference type="ARBA" id="ARBA00022989"/>
    </source>
</evidence>
<accession>A0A254TLQ9</accession>
<evidence type="ECO:0000259" key="11">
    <source>
        <dbReference type="PROSITE" id="PS50109"/>
    </source>
</evidence>
<dbReference type="Pfam" id="PF08521">
    <property type="entry name" value="2CSK_N"/>
    <property type="match status" value="1"/>
</dbReference>
<dbReference type="EC" id="2.7.13.3" evidence="3"/>